<evidence type="ECO:0000313" key="1">
    <source>
        <dbReference type="EMBL" id="RJX72319.1"/>
    </source>
</evidence>
<accession>A0A3A6QV86</accession>
<evidence type="ECO:0000313" key="2">
    <source>
        <dbReference type="Proteomes" id="UP000273252"/>
    </source>
</evidence>
<dbReference type="Proteomes" id="UP000273252">
    <property type="component" value="Unassembled WGS sequence"/>
</dbReference>
<dbReference type="Pfam" id="PF04351">
    <property type="entry name" value="PilP"/>
    <property type="match status" value="1"/>
</dbReference>
<keyword evidence="2" id="KW-1185">Reference proteome</keyword>
<dbReference type="AlphaFoldDB" id="A0A3A6QV86"/>
<gene>
    <name evidence="1" type="ORF">DZ860_07865</name>
</gene>
<sequence>MQANGSLVQIGSLVKISSLVKTGLLAKAGLCAVLLQGCGAEEGPIGDFIAQKKAQINKETVQLPNSVVFKPFQYQSHSLRNPFELPSAALVPHQPQISNACWQPDERTERSPLERYPLVELKLKGVMSRDGVMSALIQMPDGMLTQVTKGHYMGLNHGQLLEVTSEYVNIKETLPDGLGCWNHRNVKLTLK</sequence>
<name>A0A3A6QV86_9VIBR</name>
<protein>
    <submittedName>
        <fullName evidence="1">Fimbrial protein</fullName>
    </submittedName>
</protein>
<dbReference type="PIRSF" id="PIRSF016481">
    <property type="entry name" value="Pilus_assembly_PilP"/>
    <property type="match status" value="1"/>
</dbReference>
<dbReference type="OrthoDB" id="5296580at2"/>
<reference evidence="1 2" key="1">
    <citation type="submission" date="2018-08" db="EMBL/GenBank/DDBJ databases">
        <title>Vibrio isolated from the Eastern China Marginal Seas.</title>
        <authorList>
            <person name="Li Y."/>
        </authorList>
    </citation>
    <scope>NUCLEOTIDE SEQUENCE [LARGE SCALE GENOMIC DNA]</scope>
    <source>
        <strain evidence="1 2">BEI233</strain>
    </source>
</reference>
<dbReference type="Gene3D" id="2.30.30.830">
    <property type="match status" value="1"/>
</dbReference>
<dbReference type="RefSeq" id="WP_120030382.1">
    <property type="nucleotide sequence ID" value="NZ_QVMU01000005.1"/>
</dbReference>
<dbReference type="InterPro" id="IPR007446">
    <property type="entry name" value="PilP"/>
</dbReference>
<comment type="caution">
    <text evidence="1">The sequence shown here is derived from an EMBL/GenBank/DDBJ whole genome shotgun (WGS) entry which is preliminary data.</text>
</comment>
<organism evidence="1 2">
    <name type="scientific">Vibrio sinensis</name>
    <dbReference type="NCBI Taxonomy" id="2302434"/>
    <lineage>
        <taxon>Bacteria</taxon>
        <taxon>Pseudomonadati</taxon>
        <taxon>Pseudomonadota</taxon>
        <taxon>Gammaproteobacteria</taxon>
        <taxon>Vibrionales</taxon>
        <taxon>Vibrionaceae</taxon>
        <taxon>Vibrio</taxon>
    </lineage>
</organism>
<proteinExistence type="predicted"/>
<dbReference type="EMBL" id="QVMU01000005">
    <property type="protein sequence ID" value="RJX72319.1"/>
    <property type="molecule type" value="Genomic_DNA"/>
</dbReference>